<organism evidence="2 3">
    <name type="scientific">Erysipelothrix inopinata</name>
    <dbReference type="NCBI Taxonomy" id="225084"/>
    <lineage>
        <taxon>Bacteria</taxon>
        <taxon>Bacillati</taxon>
        <taxon>Bacillota</taxon>
        <taxon>Erysipelotrichia</taxon>
        <taxon>Erysipelotrichales</taxon>
        <taxon>Erysipelotrichaceae</taxon>
        <taxon>Erysipelothrix</taxon>
    </lineage>
</organism>
<evidence type="ECO:0000313" key="2">
    <source>
        <dbReference type="EMBL" id="QNN61017.1"/>
    </source>
</evidence>
<dbReference type="KEGG" id="eio:H9L01_01190"/>
<dbReference type="Proteomes" id="UP000515928">
    <property type="component" value="Chromosome"/>
</dbReference>
<name>A0A7G9RZJ2_9FIRM</name>
<dbReference type="InterPro" id="IPR006059">
    <property type="entry name" value="SBP"/>
</dbReference>
<dbReference type="EMBL" id="CP060715">
    <property type="protein sequence ID" value="QNN61017.1"/>
    <property type="molecule type" value="Genomic_DNA"/>
</dbReference>
<dbReference type="PROSITE" id="PS51257">
    <property type="entry name" value="PROKAR_LIPOPROTEIN"/>
    <property type="match status" value="1"/>
</dbReference>
<dbReference type="PANTHER" id="PTHR43649">
    <property type="entry name" value="ARABINOSE-BINDING PROTEIN-RELATED"/>
    <property type="match status" value="1"/>
</dbReference>
<gene>
    <name evidence="2" type="ORF">H9L01_01190</name>
</gene>
<sequence>MKKGVYKFTVLALAFLLVLTGCGNKKDGGGSKGGDVVTLQVYQIGDAPKNVQELTDKINSISEKEIGVKVNFNYIGWGDYEQKMSVMVTAGDEFDVAFANNYTVNAQKGAYADLTDLAKTHAKEFFDSVDPIYYDGNVVNGKLYGFPVNGNTFAQQMLSFNGEFIEKHNLDISKINTYADAEAVLQVIKDNEPETVPFAIGKTFKANLGNFDYVLGDALPFAVNLDGDHKKIINPFETEQGMTRLREMHSLYNKGLVPTDAATNDTSYDLNNNTWFMRQETQGPADFGDNLLTQVAGKTIVSRPLNNALKSTAQAQMANFIVAQNSKHKEESVKWLNLLNTNAEMMNTLVYGLEGTSWEKIDEGHLKFLDGYKEGYHMAAWNTGNSAILLQPESITSEMIAKREVDTKNAVVSPIVGFNFVTDDVKTEISNVKNVVDEYYAVLHTGTVNPDDVVPQFIEKLKAAGYEKIQTEMQKQYDAFLAAKA</sequence>
<dbReference type="Pfam" id="PF12010">
    <property type="entry name" value="DUF3502"/>
    <property type="match status" value="1"/>
</dbReference>
<accession>A0A7G9RZJ2</accession>
<dbReference type="Pfam" id="PF01547">
    <property type="entry name" value="SBP_bac_1"/>
    <property type="match status" value="1"/>
</dbReference>
<dbReference type="InterPro" id="IPR050490">
    <property type="entry name" value="Bact_solute-bd_prot1"/>
</dbReference>
<dbReference type="RefSeq" id="WP_187534135.1">
    <property type="nucleotide sequence ID" value="NZ_CBCSHU010000014.1"/>
</dbReference>
<keyword evidence="3" id="KW-1185">Reference proteome</keyword>
<dbReference type="InterPro" id="IPR022627">
    <property type="entry name" value="DUF3502"/>
</dbReference>
<dbReference type="PANTHER" id="PTHR43649:SF17">
    <property type="entry name" value="ABC TRANSPORTER SOLUTE BINDING PROTEIN-SUGAR TRANSPORT"/>
    <property type="match status" value="1"/>
</dbReference>
<evidence type="ECO:0000313" key="3">
    <source>
        <dbReference type="Proteomes" id="UP000515928"/>
    </source>
</evidence>
<evidence type="ECO:0000259" key="1">
    <source>
        <dbReference type="Pfam" id="PF12010"/>
    </source>
</evidence>
<reference evidence="2 3" key="1">
    <citation type="submission" date="2020-08" db="EMBL/GenBank/DDBJ databases">
        <title>Genome sequence of Erysipelothrix inopinata DSM 15511T.</title>
        <authorList>
            <person name="Hyun D.-W."/>
            <person name="Bae J.-W."/>
        </authorList>
    </citation>
    <scope>NUCLEOTIDE SEQUENCE [LARGE SCALE GENOMIC DNA]</scope>
    <source>
        <strain evidence="2 3">DSM 15511</strain>
    </source>
</reference>
<protein>
    <submittedName>
        <fullName evidence="2">Extracellular solute-binding protein</fullName>
    </submittedName>
</protein>
<feature type="domain" description="DUF3502" evidence="1">
    <location>
        <begin position="414"/>
        <end position="482"/>
    </location>
</feature>
<dbReference type="Gene3D" id="3.40.190.10">
    <property type="entry name" value="Periplasmic binding protein-like II"/>
    <property type="match status" value="1"/>
</dbReference>
<proteinExistence type="predicted"/>
<dbReference type="AlphaFoldDB" id="A0A7G9RZJ2"/>
<dbReference type="SUPFAM" id="SSF53850">
    <property type="entry name" value="Periplasmic binding protein-like II"/>
    <property type="match status" value="1"/>
</dbReference>